<evidence type="ECO:0000313" key="1">
    <source>
        <dbReference type="EMBL" id="SDD83514.1"/>
    </source>
</evidence>
<dbReference type="InterPro" id="IPR016032">
    <property type="entry name" value="Sig_transdc_resp-reg_C-effctor"/>
</dbReference>
<dbReference type="RefSeq" id="WP_090859905.1">
    <property type="nucleotide sequence ID" value="NZ_FMZM01000011.1"/>
</dbReference>
<dbReference type="GO" id="GO:0006355">
    <property type="term" value="P:regulation of DNA-templated transcription"/>
    <property type="evidence" value="ECO:0007669"/>
    <property type="project" value="InterPro"/>
</dbReference>
<sequence length="330" mass="35684">MARQSAESLLTALGFPKPVDRLYHRVLGQSGRELVSVAATLHVELEDLMGELAPLLEHGIARIEDSRLFVAGPVEAVGQMLTETADSAARAHAQLDAVAAAIPFLTAPAAKPAPGEVLDVVPLDGEVSSGGQPVQLLSALIGASKGDLLWLRPEQFQRPREEAMAAVVAACVAEGRQSRAIYPVRALTEARETLVLRAEAGEQVRVLPDLPTRLFIIGTTHAIMPEPLGFGDEPRTLTRQRGLVEALTLWFEALWDRAVPVTGLDGPETRPDLRHFLLQQLATGAQDEQIARRLGVSLRTVRRRVADILAELGADSRFQAGVEATRRGWL</sequence>
<dbReference type="EMBL" id="FMZM01000011">
    <property type="protein sequence ID" value="SDD83514.1"/>
    <property type="molecule type" value="Genomic_DNA"/>
</dbReference>
<dbReference type="OrthoDB" id="3728246at2"/>
<dbReference type="SMART" id="SM00421">
    <property type="entry name" value="HTH_LUXR"/>
    <property type="match status" value="1"/>
</dbReference>
<protein>
    <submittedName>
        <fullName evidence="1">Regulatory protein, luxR family</fullName>
    </submittedName>
</protein>
<gene>
    <name evidence="1" type="ORF">SAMN05421872_111144</name>
</gene>
<dbReference type="InterPro" id="IPR000792">
    <property type="entry name" value="Tscrpt_reg_LuxR_C"/>
</dbReference>
<proteinExistence type="predicted"/>
<dbReference type="InterPro" id="IPR036388">
    <property type="entry name" value="WH-like_DNA-bd_sf"/>
</dbReference>
<accession>A0A1G6XZ65</accession>
<dbReference type="SUPFAM" id="SSF46894">
    <property type="entry name" value="C-terminal effector domain of the bipartite response regulators"/>
    <property type="match status" value="1"/>
</dbReference>
<organism evidence="1 2">
    <name type="scientific">Nocardioides lianchengensis</name>
    <dbReference type="NCBI Taxonomy" id="1045774"/>
    <lineage>
        <taxon>Bacteria</taxon>
        <taxon>Bacillati</taxon>
        <taxon>Actinomycetota</taxon>
        <taxon>Actinomycetes</taxon>
        <taxon>Propionibacteriales</taxon>
        <taxon>Nocardioidaceae</taxon>
        <taxon>Nocardioides</taxon>
    </lineage>
</organism>
<dbReference type="GO" id="GO:0003677">
    <property type="term" value="F:DNA binding"/>
    <property type="evidence" value="ECO:0007669"/>
    <property type="project" value="InterPro"/>
</dbReference>
<dbReference type="Gene3D" id="1.10.10.10">
    <property type="entry name" value="Winged helix-like DNA-binding domain superfamily/Winged helix DNA-binding domain"/>
    <property type="match status" value="1"/>
</dbReference>
<dbReference type="CDD" id="cd06170">
    <property type="entry name" value="LuxR_C_like"/>
    <property type="match status" value="1"/>
</dbReference>
<reference evidence="1 2" key="1">
    <citation type="submission" date="2016-10" db="EMBL/GenBank/DDBJ databases">
        <authorList>
            <person name="de Groot N.N."/>
        </authorList>
    </citation>
    <scope>NUCLEOTIDE SEQUENCE [LARGE SCALE GENOMIC DNA]</scope>
    <source>
        <strain evidence="1 2">CGMCC 4.6858</strain>
    </source>
</reference>
<dbReference type="Pfam" id="PF00196">
    <property type="entry name" value="GerE"/>
    <property type="match status" value="1"/>
</dbReference>
<evidence type="ECO:0000313" key="2">
    <source>
        <dbReference type="Proteomes" id="UP000199034"/>
    </source>
</evidence>
<dbReference type="STRING" id="1045774.SAMN05421872_111144"/>
<name>A0A1G6XZ65_9ACTN</name>
<keyword evidence="2" id="KW-1185">Reference proteome</keyword>
<dbReference type="Proteomes" id="UP000199034">
    <property type="component" value="Unassembled WGS sequence"/>
</dbReference>
<dbReference type="AlphaFoldDB" id="A0A1G6XZ65"/>